<accession>A0AAD8SNB4</accession>
<feature type="compositionally biased region" description="Basic and acidic residues" evidence="1">
    <location>
        <begin position="138"/>
        <end position="160"/>
    </location>
</feature>
<proteinExistence type="predicted"/>
<dbReference type="Proteomes" id="UP001231189">
    <property type="component" value="Unassembled WGS sequence"/>
</dbReference>
<comment type="caution">
    <text evidence="2">The sequence shown here is derived from an EMBL/GenBank/DDBJ whole genome shotgun (WGS) entry which is preliminary data.</text>
</comment>
<keyword evidence="3" id="KW-1185">Reference proteome</keyword>
<reference evidence="2" key="1">
    <citation type="submission" date="2023-07" db="EMBL/GenBank/DDBJ databases">
        <title>A chromosome-level genome assembly of Lolium multiflorum.</title>
        <authorList>
            <person name="Chen Y."/>
            <person name="Copetti D."/>
            <person name="Kolliker R."/>
            <person name="Studer B."/>
        </authorList>
    </citation>
    <scope>NUCLEOTIDE SEQUENCE</scope>
    <source>
        <strain evidence="2">02402/16</strain>
        <tissue evidence="2">Leaf</tissue>
    </source>
</reference>
<name>A0AAD8SNB4_LOLMU</name>
<protein>
    <recommendedName>
        <fullName evidence="4">Zinc knuckle CX2CX4HX4C domain-containing protein</fullName>
    </recommendedName>
</protein>
<feature type="region of interest" description="Disordered" evidence="1">
    <location>
        <begin position="138"/>
        <end position="190"/>
    </location>
</feature>
<sequence>MGEREIYLIKYEKVPKFCEVCGLLGHEYVECGNGFHKPDALVYGEWLIAEPPRRGRGRGRTGGFAPRGGRAPARGRGRGRGAQAIWRNNDIFQDDETEDQPPCKDGGKSVRKRLEVGDGTEIPTVNAGALVIHEKRDTAMEETDPKVGDIMEEDNTKDVNGESPVKVQDRKRMKTVEDGAEENPNDILAGPVAGCFREQ</sequence>
<feature type="compositionally biased region" description="Basic and acidic residues" evidence="1">
    <location>
        <begin position="101"/>
        <end position="110"/>
    </location>
</feature>
<organism evidence="2 3">
    <name type="scientific">Lolium multiflorum</name>
    <name type="common">Italian ryegrass</name>
    <name type="synonym">Lolium perenne subsp. multiflorum</name>
    <dbReference type="NCBI Taxonomy" id="4521"/>
    <lineage>
        <taxon>Eukaryota</taxon>
        <taxon>Viridiplantae</taxon>
        <taxon>Streptophyta</taxon>
        <taxon>Embryophyta</taxon>
        <taxon>Tracheophyta</taxon>
        <taxon>Spermatophyta</taxon>
        <taxon>Magnoliopsida</taxon>
        <taxon>Liliopsida</taxon>
        <taxon>Poales</taxon>
        <taxon>Poaceae</taxon>
        <taxon>BOP clade</taxon>
        <taxon>Pooideae</taxon>
        <taxon>Poodae</taxon>
        <taxon>Poeae</taxon>
        <taxon>Poeae Chloroplast Group 2 (Poeae type)</taxon>
        <taxon>Loliodinae</taxon>
        <taxon>Loliinae</taxon>
        <taxon>Lolium</taxon>
    </lineage>
</organism>
<evidence type="ECO:0000313" key="3">
    <source>
        <dbReference type="Proteomes" id="UP001231189"/>
    </source>
</evidence>
<feature type="compositionally biased region" description="Basic and acidic residues" evidence="1">
    <location>
        <begin position="167"/>
        <end position="177"/>
    </location>
</feature>
<evidence type="ECO:0008006" key="4">
    <source>
        <dbReference type="Google" id="ProtNLM"/>
    </source>
</evidence>
<feature type="region of interest" description="Disordered" evidence="1">
    <location>
        <begin position="53"/>
        <end position="110"/>
    </location>
</feature>
<dbReference type="AlphaFoldDB" id="A0AAD8SNB4"/>
<gene>
    <name evidence="2" type="ORF">QYE76_049597</name>
</gene>
<evidence type="ECO:0000256" key="1">
    <source>
        <dbReference type="SAM" id="MobiDB-lite"/>
    </source>
</evidence>
<dbReference type="EMBL" id="JAUUTY010000003">
    <property type="protein sequence ID" value="KAK1661438.1"/>
    <property type="molecule type" value="Genomic_DNA"/>
</dbReference>
<evidence type="ECO:0000313" key="2">
    <source>
        <dbReference type="EMBL" id="KAK1661438.1"/>
    </source>
</evidence>